<feature type="domain" description="ABC transporter" evidence="10">
    <location>
        <begin position="818"/>
        <end position="1068"/>
    </location>
</feature>
<evidence type="ECO:0000256" key="8">
    <source>
        <dbReference type="SAM" id="MobiDB-lite"/>
    </source>
</evidence>
<dbReference type="PROSITE" id="PS00211">
    <property type="entry name" value="ABC_TRANSPORTER_1"/>
    <property type="match status" value="1"/>
</dbReference>
<feature type="transmembrane region" description="Helical" evidence="9">
    <location>
        <begin position="1192"/>
        <end position="1218"/>
    </location>
</feature>
<dbReference type="InterPro" id="IPR003439">
    <property type="entry name" value="ABC_transporter-like_ATP-bd"/>
</dbReference>
<feature type="compositionally biased region" description="Polar residues" evidence="8">
    <location>
        <begin position="436"/>
        <end position="451"/>
    </location>
</feature>
<dbReference type="InterPro" id="IPR017871">
    <property type="entry name" value="ABC_transporter-like_CS"/>
</dbReference>
<feature type="transmembrane region" description="Helical" evidence="9">
    <location>
        <begin position="1161"/>
        <end position="1180"/>
    </location>
</feature>
<feature type="region of interest" description="Disordered" evidence="8">
    <location>
        <begin position="436"/>
        <end position="467"/>
    </location>
</feature>
<evidence type="ECO:0000256" key="3">
    <source>
        <dbReference type="ARBA" id="ARBA00022692"/>
    </source>
</evidence>
<evidence type="ECO:0000256" key="9">
    <source>
        <dbReference type="SAM" id="Phobius"/>
    </source>
</evidence>
<proteinExistence type="predicted"/>
<feature type="transmembrane region" description="Helical" evidence="9">
    <location>
        <begin position="1275"/>
        <end position="1300"/>
    </location>
</feature>
<evidence type="ECO:0000259" key="10">
    <source>
        <dbReference type="PROSITE" id="PS50893"/>
    </source>
</evidence>
<dbReference type="GO" id="GO:0140359">
    <property type="term" value="F:ABC-type transporter activity"/>
    <property type="evidence" value="ECO:0007669"/>
    <property type="project" value="InterPro"/>
</dbReference>
<feature type="transmembrane region" description="Helical" evidence="9">
    <location>
        <begin position="562"/>
        <end position="582"/>
    </location>
</feature>
<dbReference type="Pfam" id="PF01061">
    <property type="entry name" value="ABC2_membrane"/>
    <property type="match status" value="2"/>
</dbReference>
<dbReference type="PROSITE" id="PS50893">
    <property type="entry name" value="ABC_TRANSPORTER_2"/>
    <property type="match status" value="2"/>
</dbReference>
<feature type="region of interest" description="Disordered" evidence="8">
    <location>
        <begin position="1"/>
        <end position="68"/>
    </location>
</feature>
<keyword evidence="7 9" id="KW-0472">Membrane</keyword>
<feature type="transmembrane region" description="Helical" evidence="9">
    <location>
        <begin position="758"/>
        <end position="781"/>
    </location>
</feature>
<feature type="transmembrane region" description="Helical" evidence="9">
    <location>
        <begin position="1409"/>
        <end position="1427"/>
    </location>
</feature>
<keyword evidence="4" id="KW-0547">Nucleotide-binding</keyword>
<dbReference type="InterPro" id="IPR003593">
    <property type="entry name" value="AAA+_ATPase"/>
</dbReference>
<name>A0A7S1GGG0_9STRA</name>
<sequence>MVEEDEAAGAVTGGGTDSLQKSRPDYFASLRGGRAPSLRLESSADDDNENSAKNTSDEPTDVASSLTRTELSRRFASMREIRSSDDLQQVEVRVNNYSYHVPIRVDAPSIKTVINQSPCYVATNFMQNVGELITGKRKVGDTLGHYEDKWILKDINLVLKPGKTYLVMGPPSCGKTSLLKAVAGMLKPSGEGGKIEYNGISKKDEPDMVLQNIVSYVGQLDNHAAFLTVQETFDFAANCRIGTATTSKDSGGNENDLSENLTIDGLDLAVCRDTYVGDANNRGVSGGQRRRVTVGEMMVGQNPVACADEISTGLDAAVTYDISSSIVTFAKAAGTTRLVSLLQPGPETFSLFDEVILLAEGRLIYTGPIDEVVDYFASLGYKQPNTMDVADFLQSVATPDGATMFHADESPMDEHYSASSFAEAFQKSTRHDTILTELSSPTGGRWSNKQLDSIDEENPDGDDQNISNAIPEEIKDQYKNSFFTSTKLIVKRNLTLLKRNREFLIGKTIENFGMGIGMALIFLQSAAFPSGVNQSDKVAEWFSLGCPEDGFTDDVSLAYDKLLAGTYSSIFLGCFHILLGTLTGTPDEVDQRSIYYKHADARFFQAGAFLLGGQISQLPLLFMEIVAFGLPFYFIAGLAYEAKAFFIYLAILIAYKFALKMLYGVLVQTLPKKANVQGVGTFLYLLLTLTSGFIVYPVAIPGYWKWLFYANPMAWAMQGMASNQFFSSKYSGYVCERISLGELALEIPRGWESGGSVWIGYTFAFLVPYIIVFGLVTWLALKHIRIEPDRQHVKKEVNIGAKKEKTEEINVPFVPVDLSFDKLTYEVTASTSKEQLRLLNEVSGVFKAGRMCALMGSSGAGKTTLMDVIAMRKTSGSITGKIELNGHEQERTSFLRSSGYVEQFDVQSPELTVRETVEFSGRLRLDSNDPAIGDDETKMKFVDHVLEIMELTDIATLQVGSFEEGGLSFEQRKRLAIACELAGSPSVIFLDEPTSGLDSRGALVVIRAMRRIADSGRTVVATIHQPSAAVFEMFDDLILLKKGGNVVFFGELGEESNKLVSYFEERGASPIEKQENPAAWVLRAYAGEHSSSVDWGERYKSSDEAATVHTQIATCKESAAPSNKIFFSSTYSTPIKERMYLMCVRMLTIYRRSPPYNMTRMVISVLYAFLLGSVFIQSSFKRGNVTWSEEEAAALIGTVFLSLNVVGTTAMTMAIPVAKRARDVFYKHRASGMIGHNSMFLGLIVAEFPYLLALSFIYAVVYCATAGLLTTAASFFWFVLFFFLHTASYSYFAQCFMCLVRDEKASGALQGVWIGLNLFYAGFVVVPQNFFSFFWLGLWINASRYALEGIIFTQFENVSTQVIASAGSPFWYSLDCETGYTDTCSASLLDFATFFFGGKFSASNRGIDIGVLVGWNLLALFGTWLCLKKFNYVNT</sequence>
<feature type="transmembrane region" description="Helical" evidence="9">
    <location>
        <begin position="646"/>
        <end position="670"/>
    </location>
</feature>
<keyword evidence="2" id="KW-0813">Transport</keyword>
<dbReference type="InterPro" id="IPR013525">
    <property type="entry name" value="ABC2_TM"/>
</dbReference>
<dbReference type="InterPro" id="IPR027417">
    <property type="entry name" value="P-loop_NTPase"/>
</dbReference>
<dbReference type="GO" id="GO:0016887">
    <property type="term" value="F:ATP hydrolysis activity"/>
    <property type="evidence" value="ECO:0007669"/>
    <property type="project" value="InterPro"/>
</dbReference>
<feature type="domain" description="ABC transporter" evidence="10">
    <location>
        <begin position="137"/>
        <end position="385"/>
    </location>
</feature>
<evidence type="ECO:0000256" key="2">
    <source>
        <dbReference type="ARBA" id="ARBA00022448"/>
    </source>
</evidence>
<protein>
    <recommendedName>
        <fullName evidence="10">ABC transporter domain-containing protein</fullName>
    </recommendedName>
</protein>
<evidence type="ECO:0000256" key="1">
    <source>
        <dbReference type="ARBA" id="ARBA00004141"/>
    </source>
</evidence>
<accession>A0A7S1GGG0</accession>
<evidence type="ECO:0000256" key="6">
    <source>
        <dbReference type="ARBA" id="ARBA00022989"/>
    </source>
</evidence>
<dbReference type="SMART" id="SM00382">
    <property type="entry name" value="AAA"/>
    <property type="match status" value="2"/>
</dbReference>
<feature type="transmembrane region" description="Helical" evidence="9">
    <location>
        <begin position="682"/>
        <end position="704"/>
    </location>
</feature>
<dbReference type="GO" id="GO:0005524">
    <property type="term" value="F:ATP binding"/>
    <property type="evidence" value="ECO:0007669"/>
    <property type="project" value="UniProtKB-KW"/>
</dbReference>
<keyword evidence="5" id="KW-0067">ATP-binding</keyword>
<evidence type="ECO:0000256" key="5">
    <source>
        <dbReference type="ARBA" id="ARBA00022840"/>
    </source>
</evidence>
<organism evidence="11">
    <name type="scientific">Skeletonema marinoi</name>
    <dbReference type="NCBI Taxonomy" id="267567"/>
    <lineage>
        <taxon>Eukaryota</taxon>
        <taxon>Sar</taxon>
        <taxon>Stramenopiles</taxon>
        <taxon>Ochrophyta</taxon>
        <taxon>Bacillariophyta</taxon>
        <taxon>Coscinodiscophyceae</taxon>
        <taxon>Thalassiosirophycidae</taxon>
        <taxon>Thalassiosirales</taxon>
        <taxon>Skeletonemataceae</taxon>
        <taxon>Skeletonema</taxon>
        <taxon>Skeletonema marinoi-dohrnii complex</taxon>
    </lineage>
</organism>
<dbReference type="EMBL" id="HBFU01002221">
    <property type="protein sequence ID" value="CAD8927548.1"/>
    <property type="molecule type" value="Transcribed_RNA"/>
</dbReference>
<feature type="transmembrane region" description="Helical" evidence="9">
    <location>
        <begin position="1312"/>
        <end position="1336"/>
    </location>
</feature>
<reference evidence="11" key="1">
    <citation type="submission" date="2021-01" db="EMBL/GenBank/DDBJ databases">
        <authorList>
            <person name="Corre E."/>
            <person name="Pelletier E."/>
            <person name="Niang G."/>
            <person name="Scheremetjew M."/>
            <person name="Finn R."/>
            <person name="Kale V."/>
            <person name="Holt S."/>
            <person name="Cochrane G."/>
            <person name="Meng A."/>
            <person name="Brown T."/>
            <person name="Cohen L."/>
        </authorList>
    </citation>
    <scope>NUCLEOTIDE SEQUENCE</scope>
    <source>
        <strain evidence="11">FE60</strain>
    </source>
</reference>
<dbReference type="GO" id="GO:0016020">
    <property type="term" value="C:membrane"/>
    <property type="evidence" value="ECO:0007669"/>
    <property type="project" value="UniProtKB-SubCell"/>
</dbReference>
<dbReference type="SUPFAM" id="SSF52540">
    <property type="entry name" value="P-loop containing nucleoside triphosphate hydrolases"/>
    <property type="match status" value="2"/>
</dbReference>
<keyword evidence="6 9" id="KW-1133">Transmembrane helix</keyword>
<evidence type="ECO:0000256" key="7">
    <source>
        <dbReference type="ARBA" id="ARBA00023136"/>
    </source>
</evidence>
<feature type="compositionally biased region" description="Acidic residues" evidence="8">
    <location>
        <begin position="453"/>
        <end position="463"/>
    </location>
</feature>
<dbReference type="Gene3D" id="3.40.50.300">
    <property type="entry name" value="P-loop containing nucleotide triphosphate hydrolases"/>
    <property type="match status" value="2"/>
</dbReference>
<dbReference type="PANTHER" id="PTHR19241">
    <property type="entry name" value="ATP-BINDING CASSETTE TRANSPORTER"/>
    <property type="match status" value="1"/>
</dbReference>
<gene>
    <name evidence="11" type="ORF">SMAR1040_LOCUS1495</name>
</gene>
<keyword evidence="3 9" id="KW-0812">Transmembrane</keyword>
<dbReference type="Pfam" id="PF19055">
    <property type="entry name" value="ABC2_membrane_7"/>
    <property type="match status" value="2"/>
</dbReference>
<evidence type="ECO:0000256" key="4">
    <source>
        <dbReference type="ARBA" id="ARBA00022741"/>
    </source>
</evidence>
<evidence type="ECO:0000313" key="11">
    <source>
        <dbReference type="EMBL" id="CAD8927548.1"/>
    </source>
</evidence>
<comment type="subcellular location">
    <subcellularLocation>
        <location evidence="1">Membrane</location>
        <topology evidence="1">Multi-pass membrane protein</topology>
    </subcellularLocation>
</comment>
<feature type="transmembrane region" description="Helical" evidence="9">
    <location>
        <begin position="1239"/>
        <end position="1269"/>
    </location>
</feature>
<dbReference type="InterPro" id="IPR043926">
    <property type="entry name" value="ABCG_dom"/>
</dbReference>
<dbReference type="Pfam" id="PF00005">
    <property type="entry name" value="ABC_tran"/>
    <property type="match status" value="2"/>
</dbReference>